<dbReference type="SUPFAM" id="SSF53756">
    <property type="entry name" value="UDP-Glycosyltransferase/glycogen phosphorylase"/>
    <property type="match status" value="1"/>
</dbReference>
<dbReference type="Proteomes" id="UP000799429">
    <property type="component" value="Unassembled WGS sequence"/>
</dbReference>
<evidence type="ECO:0000313" key="4">
    <source>
        <dbReference type="Proteomes" id="UP000799429"/>
    </source>
</evidence>
<dbReference type="CDD" id="cd03784">
    <property type="entry name" value="GT1_Gtf-like"/>
    <property type="match status" value="1"/>
</dbReference>
<gene>
    <name evidence="3" type="ORF">M501DRAFT_989270</name>
</gene>
<dbReference type="AlphaFoldDB" id="A0A9P4S2I8"/>
<dbReference type="InterPro" id="IPR010610">
    <property type="entry name" value="EryCIII-like_C"/>
</dbReference>
<dbReference type="Gene3D" id="3.40.50.2000">
    <property type="entry name" value="Glycogen Phosphorylase B"/>
    <property type="match status" value="2"/>
</dbReference>
<evidence type="ECO:0000313" key="3">
    <source>
        <dbReference type="EMBL" id="KAF2835088.1"/>
    </source>
</evidence>
<evidence type="ECO:0000256" key="1">
    <source>
        <dbReference type="ARBA" id="ARBA00022679"/>
    </source>
</evidence>
<reference evidence="3" key="1">
    <citation type="journal article" date="2020" name="Stud. Mycol.">
        <title>101 Dothideomycetes genomes: a test case for predicting lifestyles and emergence of pathogens.</title>
        <authorList>
            <person name="Haridas S."/>
            <person name="Albert R."/>
            <person name="Binder M."/>
            <person name="Bloem J."/>
            <person name="Labutti K."/>
            <person name="Salamov A."/>
            <person name="Andreopoulos B."/>
            <person name="Baker S."/>
            <person name="Barry K."/>
            <person name="Bills G."/>
            <person name="Bluhm B."/>
            <person name="Cannon C."/>
            <person name="Castanera R."/>
            <person name="Culley D."/>
            <person name="Daum C."/>
            <person name="Ezra D."/>
            <person name="Gonzalez J."/>
            <person name="Henrissat B."/>
            <person name="Kuo A."/>
            <person name="Liang C."/>
            <person name="Lipzen A."/>
            <person name="Lutzoni F."/>
            <person name="Magnuson J."/>
            <person name="Mondo S."/>
            <person name="Nolan M."/>
            <person name="Ohm R."/>
            <person name="Pangilinan J."/>
            <person name="Park H.-J."/>
            <person name="Ramirez L."/>
            <person name="Alfaro M."/>
            <person name="Sun H."/>
            <person name="Tritt A."/>
            <person name="Yoshinaga Y."/>
            <person name="Zwiers L.-H."/>
            <person name="Turgeon B."/>
            <person name="Goodwin S."/>
            <person name="Spatafora J."/>
            <person name="Crous P."/>
            <person name="Grigoriev I."/>
        </authorList>
    </citation>
    <scope>NUCLEOTIDE SEQUENCE</scope>
    <source>
        <strain evidence="3">CBS 101060</strain>
    </source>
</reference>
<keyword evidence="1" id="KW-0808">Transferase</keyword>
<dbReference type="InterPro" id="IPR050426">
    <property type="entry name" value="Glycosyltransferase_28"/>
</dbReference>
<dbReference type="Pfam" id="PF06722">
    <property type="entry name" value="EryCIII-like_C"/>
    <property type="match status" value="1"/>
</dbReference>
<accession>A0A9P4S2I8</accession>
<evidence type="ECO:0000259" key="2">
    <source>
        <dbReference type="Pfam" id="PF06722"/>
    </source>
</evidence>
<dbReference type="GO" id="GO:0016758">
    <property type="term" value="F:hexosyltransferase activity"/>
    <property type="evidence" value="ECO:0007669"/>
    <property type="project" value="UniProtKB-ARBA"/>
</dbReference>
<organism evidence="3 4">
    <name type="scientific">Patellaria atrata CBS 101060</name>
    <dbReference type="NCBI Taxonomy" id="1346257"/>
    <lineage>
        <taxon>Eukaryota</taxon>
        <taxon>Fungi</taxon>
        <taxon>Dikarya</taxon>
        <taxon>Ascomycota</taxon>
        <taxon>Pezizomycotina</taxon>
        <taxon>Dothideomycetes</taxon>
        <taxon>Dothideomycetes incertae sedis</taxon>
        <taxon>Patellariales</taxon>
        <taxon>Patellariaceae</taxon>
        <taxon>Patellaria</taxon>
    </lineage>
</organism>
<dbReference type="PANTHER" id="PTHR48050">
    <property type="entry name" value="STEROL 3-BETA-GLUCOSYLTRANSFERASE"/>
    <property type="match status" value="1"/>
</dbReference>
<comment type="caution">
    <text evidence="3">The sequence shown here is derived from an EMBL/GenBank/DDBJ whole genome shotgun (WGS) entry which is preliminary data.</text>
</comment>
<feature type="domain" description="Erythromycin biosynthesis protein CIII-like C-terminal" evidence="2">
    <location>
        <begin position="320"/>
        <end position="437"/>
    </location>
</feature>
<keyword evidence="4" id="KW-1185">Reference proteome</keyword>
<protein>
    <submittedName>
        <fullName evidence="3">Glycosyltransferase family 1 protein</fullName>
    </submittedName>
</protein>
<sequence length="475" mass="52851">MSSCQFYPVPLRSSGSPFISRTILLTRFLSQPRTRSSRNMKFLVSSLPLVGNIRPLQYIVRRLIENKHEVVWLMDEEFKEYVQASGAQIILTARLAEYNRVARHKTSGTREEEFDILKGRVAAQIDDYRRVLATFKADAVIISDYALGAQAIYDLGGLPYITVGVGPIYVMEKSHPVPGSGRLPPKHPNSSVSQAYHQMLGQDFSVYKPVAAIINEQRHRFRLKPVEFKNIIDCLYRSPFLHLHMSASTFEFPLPRTYSNIHFIGATPPTTSQGYEIPDWWSSILPGSIVVHISHGTIPVRANLIRDIRALSELEGVNFIITCPAVDGAFPDKSILPPNVYVEKIIPYRVLMPHLQVVVTRGGFGTVTSALTYGVPLVVCAERGERDDIGARVSAHRAGISMASATPGASSIRRAVQKVLKEDKYKNAAMAIAVEMNKGNRGVERGVQLIEQLVQFKKTVAAADSMLHEHGTTMM</sequence>
<name>A0A9P4S2I8_9PEZI</name>
<dbReference type="GO" id="GO:0008194">
    <property type="term" value="F:UDP-glycosyltransferase activity"/>
    <property type="evidence" value="ECO:0007669"/>
    <property type="project" value="InterPro"/>
</dbReference>
<dbReference type="OrthoDB" id="5835829at2759"/>
<proteinExistence type="predicted"/>
<dbReference type="PANTHER" id="PTHR48050:SF13">
    <property type="entry name" value="STEROL 3-BETA-GLUCOSYLTRANSFERASE UGT80A2"/>
    <property type="match status" value="1"/>
</dbReference>
<dbReference type="InterPro" id="IPR002213">
    <property type="entry name" value="UDP_glucos_trans"/>
</dbReference>
<dbReference type="EMBL" id="MU006112">
    <property type="protein sequence ID" value="KAF2835088.1"/>
    <property type="molecule type" value="Genomic_DNA"/>
</dbReference>